<comment type="caution">
    <text evidence="1">The sequence shown here is derived from an EMBL/GenBank/DDBJ whole genome shotgun (WGS) entry which is preliminary data.</text>
</comment>
<evidence type="ECO:0000313" key="2">
    <source>
        <dbReference type="Proteomes" id="UP000288805"/>
    </source>
</evidence>
<accession>A0A438HQ86</accession>
<name>A0A438HQ86_VITVI</name>
<dbReference type="AlphaFoldDB" id="A0A438HQ86"/>
<organism evidence="1 2">
    <name type="scientific">Vitis vinifera</name>
    <name type="common">Grape</name>
    <dbReference type="NCBI Taxonomy" id="29760"/>
    <lineage>
        <taxon>Eukaryota</taxon>
        <taxon>Viridiplantae</taxon>
        <taxon>Streptophyta</taxon>
        <taxon>Embryophyta</taxon>
        <taxon>Tracheophyta</taxon>
        <taxon>Spermatophyta</taxon>
        <taxon>Magnoliopsida</taxon>
        <taxon>eudicotyledons</taxon>
        <taxon>Gunneridae</taxon>
        <taxon>Pentapetalae</taxon>
        <taxon>rosids</taxon>
        <taxon>Vitales</taxon>
        <taxon>Vitaceae</taxon>
        <taxon>Viteae</taxon>
        <taxon>Vitis</taxon>
    </lineage>
</organism>
<reference evidence="1 2" key="1">
    <citation type="journal article" date="2018" name="PLoS Genet.">
        <title>Population sequencing reveals clonal diversity and ancestral inbreeding in the grapevine cultivar Chardonnay.</title>
        <authorList>
            <person name="Roach M.J."/>
            <person name="Johnson D.L."/>
            <person name="Bohlmann J."/>
            <person name="van Vuuren H.J."/>
            <person name="Jones S.J."/>
            <person name="Pretorius I.S."/>
            <person name="Schmidt S.A."/>
            <person name="Borneman A.R."/>
        </authorList>
    </citation>
    <scope>NUCLEOTIDE SEQUENCE [LARGE SCALE GENOMIC DNA]</scope>
    <source>
        <strain evidence="2">cv. Chardonnay</strain>
        <tissue evidence="1">Leaf</tissue>
    </source>
</reference>
<dbReference type="EMBL" id="QGNW01000192">
    <property type="protein sequence ID" value="RVW86570.1"/>
    <property type="molecule type" value="Genomic_DNA"/>
</dbReference>
<dbReference type="Proteomes" id="UP000288805">
    <property type="component" value="Unassembled WGS sequence"/>
</dbReference>
<sequence>MPDIERYTGIGCPRIHLQLCTVVMHGHRPSMALRRVYLEDYGQILLLRLKGKKLGSGPRPSYVGTIGMMGHRSLRRPQTQRQFSENSYQMIQHDQYRPTIPIRLVGLAYLHPSPQPVYATKAFQRPPMQFISIEHRLHQGQLDSSHSLGCH</sequence>
<gene>
    <name evidence="1" type="ORF">CK203_045668</name>
</gene>
<evidence type="ECO:0000313" key="1">
    <source>
        <dbReference type="EMBL" id="RVW86570.1"/>
    </source>
</evidence>
<proteinExistence type="predicted"/>
<protein>
    <submittedName>
        <fullName evidence="1">Uncharacterized protein</fullName>
    </submittedName>
</protein>